<protein>
    <submittedName>
        <fullName evidence="1">Uncharacterized protein</fullName>
    </submittedName>
</protein>
<gene>
    <name evidence="1" type="ORF">SRABI133_00235</name>
</gene>
<organism evidence="1 2">
    <name type="scientific">Peribacillus simplex</name>
    <dbReference type="NCBI Taxonomy" id="1478"/>
    <lineage>
        <taxon>Bacteria</taxon>
        <taxon>Bacillati</taxon>
        <taxon>Bacillota</taxon>
        <taxon>Bacilli</taxon>
        <taxon>Bacillales</taxon>
        <taxon>Bacillaceae</taxon>
        <taxon>Peribacillus</taxon>
    </lineage>
</organism>
<name>A0A9W4PCD6_9BACI</name>
<evidence type="ECO:0000313" key="1">
    <source>
        <dbReference type="EMBL" id="CAH0131099.1"/>
    </source>
</evidence>
<dbReference type="RefSeq" id="WP_230300363.1">
    <property type="nucleotide sequence ID" value="NZ_CAKKMG010000002.1"/>
</dbReference>
<accession>A0A9W4PCD6</accession>
<dbReference type="Proteomes" id="UP000789326">
    <property type="component" value="Unassembled WGS sequence"/>
</dbReference>
<dbReference type="AlphaFoldDB" id="A0A9W4PCD6"/>
<dbReference type="EMBL" id="CAKKMG010000002">
    <property type="protein sequence ID" value="CAH0131099.1"/>
    <property type="molecule type" value="Genomic_DNA"/>
</dbReference>
<sequence>MAIELLMGYSEERPLGCDIAENHKVWIKEEGNRKNPDSSNFPPDNVHNFFDLFVLERHFNILS</sequence>
<comment type="caution">
    <text evidence="1">The sequence shown here is derived from an EMBL/GenBank/DDBJ whole genome shotgun (WGS) entry which is preliminary data.</text>
</comment>
<reference evidence="1" key="1">
    <citation type="submission" date="2021-11" db="EMBL/GenBank/DDBJ databases">
        <authorList>
            <person name="Bulgarelli D."/>
        </authorList>
    </citation>
    <scope>NUCLEOTIDE SEQUENCE</scope>
    <source>
        <strain evidence="1">Bi133</strain>
    </source>
</reference>
<evidence type="ECO:0000313" key="2">
    <source>
        <dbReference type="Proteomes" id="UP000789326"/>
    </source>
</evidence>
<proteinExistence type="predicted"/>